<evidence type="ECO:0000256" key="1">
    <source>
        <dbReference type="SAM" id="MobiDB-lite"/>
    </source>
</evidence>
<name>A0AA85K006_TRIRE</name>
<feature type="compositionally biased region" description="Basic and acidic residues" evidence="1">
    <location>
        <begin position="315"/>
        <end position="330"/>
    </location>
</feature>
<feature type="region of interest" description="Disordered" evidence="1">
    <location>
        <begin position="118"/>
        <end position="151"/>
    </location>
</feature>
<protein>
    <submittedName>
        <fullName evidence="3">Uncharacterized protein</fullName>
    </submittedName>
</protein>
<dbReference type="AlphaFoldDB" id="A0AA85K006"/>
<feature type="region of interest" description="Disordered" evidence="1">
    <location>
        <begin position="359"/>
        <end position="413"/>
    </location>
</feature>
<feature type="region of interest" description="Disordered" evidence="1">
    <location>
        <begin position="1"/>
        <end position="33"/>
    </location>
</feature>
<feature type="region of interest" description="Disordered" evidence="1">
    <location>
        <begin position="170"/>
        <end position="269"/>
    </location>
</feature>
<reference evidence="3" key="2">
    <citation type="submission" date="2023-11" db="UniProtKB">
        <authorList>
            <consortium name="WormBaseParasite"/>
        </authorList>
    </citation>
    <scope>IDENTIFICATION</scope>
</reference>
<feature type="compositionally biased region" description="Basic and acidic residues" evidence="1">
    <location>
        <begin position="185"/>
        <end position="214"/>
    </location>
</feature>
<feature type="compositionally biased region" description="Polar residues" evidence="1">
    <location>
        <begin position="359"/>
        <end position="395"/>
    </location>
</feature>
<feature type="compositionally biased region" description="Low complexity" evidence="1">
    <location>
        <begin position="231"/>
        <end position="247"/>
    </location>
</feature>
<feature type="compositionally biased region" description="Basic and acidic residues" evidence="1">
    <location>
        <begin position="8"/>
        <end position="33"/>
    </location>
</feature>
<dbReference type="WBParaSite" id="TREG1_53460.4">
    <property type="protein sequence ID" value="TREG1_53460.4"/>
    <property type="gene ID" value="TREG1_53460"/>
</dbReference>
<feature type="region of interest" description="Disordered" evidence="1">
    <location>
        <begin position="315"/>
        <end position="344"/>
    </location>
</feature>
<reference evidence="2" key="1">
    <citation type="submission" date="2022-06" db="EMBL/GenBank/DDBJ databases">
        <authorList>
            <person name="Berger JAMES D."/>
            <person name="Berger JAMES D."/>
        </authorList>
    </citation>
    <scope>NUCLEOTIDE SEQUENCE [LARGE SCALE GENOMIC DNA]</scope>
</reference>
<feature type="compositionally biased region" description="Low complexity" evidence="1">
    <location>
        <begin position="171"/>
        <end position="184"/>
    </location>
</feature>
<keyword evidence="2" id="KW-1185">Reference proteome</keyword>
<organism evidence="2 3">
    <name type="scientific">Trichobilharzia regenti</name>
    <name type="common">Nasal bird schistosome</name>
    <dbReference type="NCBI Taxonomy" id="157069"/>
    <lineage>
        <taxon>Eukaryota</taxon>
        <taxon>Metazoa</taxon>
        <taxon>Spiralia</taxon>
        <taxon>Lophotrochozoa</taxon>
        <taxon>Platyhelminthes</taxon>
        <taxon>Trematoda</taxon>
        <taxon>Digenea</taxon>
        <taxon>Strigeidida</taxon>
        <taxon>Schistosomatoidea</taxon>
        <taxon>Schistosomatidae</taxon>
        <taxon>Trichobilharzia</taxon>
    </lineage>
</organism>
<proteinExistence type="predicted"/>
<feature type="compositionally biased region" description="Polar residues" evidence="1">
    <location>
        <begin position="404"/>
        <end position="413"/>
    </location>
</feature>
<evidence type="ECO:0000313" key="2">
    <source>
        <dbReference type="Proteomes" id="UP000050795"/>
    </source>
</evidence>
<accession>A0AA85K006</accession>
<sequence length="413" mass="45939">MSRQISQKRSDQYLKRQHSMKTDESHTEESKYLEPYDIRSNSVQRLRGNPSVPYELHSNADYIARRNPGPANINSTSKSVSPRLLNVLNPSSSAHSSLVAVSRVSQQPSFESYDSSMSAASWTSSNDPDLSASGSRYIHDPRSVSPNQLNISSALSVSPQSKERNMQLEYNTTNLNNVSNNRNNAKTDNRETELKLKDETKSSLKNTKAKEMFQSRKKNPLFRSITFDNDSSLSNEMPSISSSSSISQLKTTQKRSSSAKKLNTSDEKSNRELLKEIADLKIIGMKKESSGDLKSTASSGPQNIKGLWKRAFQSLRKDKNEKDQYKRKENGSQGGEAQTPEGEIDPVYHLLRCAASKSQSTALATTGLTNAKTNLKPKSTNPDTSQTKTELTNKPPNRLDRSTSLKTSSPPFY</sequence>
<evidence type="ECO:0000313" key="3">
    <source>
        <dbReference type="WBParaSite" id="TREG1_53460.4"/>
    </source>
</evidence>
<feature type="compositionally biased region" description="Polar residues" evidence="1">
    <location>
        <begin position="248"/>
        <end position="262"/>
    </location>
</feature>
<dbReference type="Proteomes" id="UP000050795">
    <property type="component" value="Unassembled WGS sequence"/>
</dbReference>